<accession>A2EI56</accession>
<evidence type="ECO:0000256" key="1">
    <source>
        <dbReference type="SAM" id="Coils"/>
    </source>
</evidence>
<dbReference type="AlphaFoldDB" id="A2EI56"/>
<organism evidence="3 4">
    <name type="scientific">Trichomonas vaginalis (strain ATCC PRA-98 / G3)</name>
    <dbReference type="NCBI Taxonomy" id="412133"/>
    <lineage>
        <taxon>Eukaryota</taxon>
        <taxon>Metamonada</taxon>
        <taxon>Parabasalia</taxon>
        <taxon>Trichomonadida</taxon>
        <taxon>Trichomonadidae</taxon>
        <taxon>Trichomonas</taxon>
    </lineage>
</organism>
<feature type="region of interest" description="Disordered" evidence="2">
    <location>
        <begin position="183"/>
        <end position="203"/>
    </location>
</feature>
<feature type="coiled-coil region" evidence="1">
    <location>
        <begin position="56"/>
        <end position="90"/>
    </location>
</feature>
<keyword evidence="1" id="KW-0175">Coiled coil</keyword>
<gene>
    <name evidence="3" type="ORF">TVAG_273790</name>
</gene>
<dbReference type="VEuPathDB" id="TrichDB:TVAG_273790"/>
<feature type="compositionally biased region" description="Low complexity" evidence="2">
    <location>
        <begin position="194"/>
        <end position="203"/>
    </location>
</feature>
<evidence type="ECO:0000256" key="2">
    <source>
        <dbReference type="SAM" id="MobiDB-lite"/>
    </source>
</evidence>
<sequence>MNLREEAFSKLQKLQNENAELHARLEQLKKQNLPSDEDNINNFQDIKDPRLLEQQYLKERDEIKSIKNELGRLESRKLQLEKNLEKILRQYNENQTIEKNEEAATKQFYEKLIEKCTQLCPAQLDDLQKTIDNYTNTKAQVFNVREEYEKLQRMISFINSQKDDTNYVQVTAKNMPTIQLQQSNGKPQDSVLSQQNQLMGGGQPQLMMPQGRSNIPGGRRGKVGRSSVSLRHSSYYATVESELSFLGK</sequence>
<dbReference type="Proteomes" id="UP000001542">
    <property type="component" value="Unassembled WGS sequence"/>
</dbReference>
<dbReference type="InParanoid" id="A2EI56"/>
<dbReference type="RefSeq" id="XP_001319918.1">
    <property type="nucleotide sequence ID" value="XM_001319883.1"/>
</dbReference>
<dbReference type="KEGG" id="tva:4765590"/>
<evidence type="ECO:0000313" key="4">
    <source>
        <dbReference type="Proteomes" id="UP000001542"/>
    </source>
</evidence>
<dbReference type="VEuPathDB" id="TrichDB:TVAGG3_0521380"/>
<reference evidence="3" key="2">
    <citation type="journal article" date="2007" name="Science">
        <title>Draft genome sequence of the sexually transmitted pathogen Trichomonas vaginalis.</title>
        <authorList>
            <person name="Carlton J.M."/>
            <person name="Hirt R.P."/>
            <person name="Silva J.C."/>
            <person name="Delcher A.L."/>
            <person name="Schatz M."/>
            <person name="Zhao Q."/>
            <person name="Wortman J.R."/>
            <person name="Bidwell S.L."/>
            <person name="Alsmark U.C.M."/>
            <person name="Besteiro S."/>
            <person name="Sicheritz-Ponten T."/>
            <person name="Noel C.J."/>
            <person name="Dacks J.B."/>
            <person name="Foster P.G."/>
            <person name="Simillion C."/>
            <person name="Van de Peer Y."/>
            <person name="Miranda-Saavedra D."/>
            <person name="Barton G.J."/>
            <person name="Westrop G.D."/>
            <person name="Mueller S."/>
            <person name="Dessi D."/>
            <person name="Fiori P.L."/>
            <person name="Ren Q."/>
            <person name="Paulsen I."/>
            <person name="Zhang H."/>
            <person name="Bastida-Corcuera F.D."/>
            <person name="Simoes-Barbosa A."/>
            <person name="Brown M.T."/>
            <person name="Hayes R.D."/>
            <person name="Mukherjee M."/>
            <person name="Okumura C.Y."/>
            <person name="Schneider R."/>
            <person name="Smith A.J."/>
            <person name="Vanacova S."/>
            <person name="Villalvazo M."/>
            <person name="Haas B.J."/>
            <person name="Pertea M."/>
            <person name="Feldblyum T.V."/>
            <person name="Utterback T.R."/>
            <person name="Shu C.L."/>
            <person name="Osoegawa K."/>
            <person name="de Jong P.J."/>
            <person name="Hrdy I."/>
            <person name="Horvathova L."/>
            <person name="Zubacova Z."/>
            <person name="Dolezal P."/>
            <person name="Malik S.B."/>
            <person name="Logsdon J.M. Jr."/>
            <person name="Henze K."/>
            <person name="Gupta A."/>
            <person name="Wang C.C."/>
            <person name="Dunne R.L."/>
            <person name="Upcroft J.A."/>
            <person name="Upcroft P."/>
            <person name="White O."/>
            <person name="Salzberg S.L."/>
            <person name="Tang P."/>
            <person name="Chiu C.-H."/>
            <person name="Lee Y.-S."/>
            <person name="Embley T.M."/>
            <person name="Coombs G.H."/>
            <person name="Mottram J.C."/>
            <person name="Tachezy J."/>
            <person name="Fraser-Liggett C.M."/>
            <person name="Johnson P.J."/>
        </authorList>
    </citation>
    <scope>NUCLEOTIDE SEQUENCE [LARGE SCALE GENOMIC DNA]</scope>
    <source>
        <strain evidence="3">G3</strain>
    </source>
</reference>
<evidence type="ECO:0000313" key="3">
    <source>
        <dbReference type="EMBL" id="EAY07695.1"/>
    </source>
</evidence>
<dbReference type="SMR" id="A2EI56"/>
<keyword evidence="4" id="KW-1185">Reference proteome</keyword>
<name>A2EI56_TRIV3</name>
<feature type="coiled-coil region" evidence="1">
    <location>
        <begin position="4"/>
        <end position="31"/>
    </location>
</feature>
<dbReference type="EMBL" id="DS113394">
    <property type="protein sequence ID" value="EAY07695.1"/>
    <property type="molecule type" value="Genomic_DNA"/>
</dbReference>
<proteinExistence type="predicted"/>
<feature type="compositionally biased region" description="Polar residues" evidence="2">
    <location>
        <begin position="183"/>
        <end position="193"/>
    </location>
</feature>
<protein>
    <submittedName>
        <fullName evidence="3">Uncharacterized protein</fullName>
    </submittedName>
</protein>
<reference evidence="3" key="1">
    <citation type="submission" date="2006-10" db="EMBL/GenBank/DDBJ databases">
        <authorList>
            <person name="Amadeo P."/>
            <person name="Zhao Q."/>
            <person name="Wortman J."/>
            <person name="Fraser-Liggett C."/>
            <person name="Carlton J."/>
        </authorList>
    </citation>
    <scope>NUCLEOTIDE SEQUENCE</scope>
    <source>
        <strain evidence="3">G3</strain>
    </source>
</reference>